<dbReference type="SUPFAM" id="SSF54427">
    <property type="entry name" value="NTF2-like"/>
    <property type="match status" value="1"/>
</dbReference>
<dbReference type="Gene3D" id="3.10.450.50">
    <property type="match status" value="1"/>
</dbReference>
<comment type="caution">
    <text evidence="2">The sequence shown here is derived from an EMBL/GenBank/DDBJ whole genome shotgun (WGS) entry which is preliminary data.</text>
</comment>
<gene>
    <name evidence="2" type="ORF">JQC93_10660</name>
</gene>
<dbReference type="NCBIfam" id="NF002449">
    <property type="entry name" value="PRK01617.1"/>
    <property type="match status" value="1"/>
</dbReference>
<evidence type="ECO:0000313" key="2">
    <source>
        <dbReference type="EMBL" id="MBM7036862.1"/>
    </source>
</evidence>
<dbReference type="RefSeq" id="WP_205158410.1">
    <property type="nucleotide sequence ID" value="NZ_JAFEUM010000003.1"/>
</dbReference>
<evidence type="ECO:0000259" key="1">
    <source>
        <dbReference type="Pfam" id="PF17775"/>
    </source>
</evidence>
<name>A0ABS2HK13_9VIBR</name>
<protein>
    <submittedName>
        <fullName evidence="2">SEC-C domain-containing protein</fullName>
    </submittedName>
</protein>
<dbReference type="InterPro" id="IPR048469">
    <property type="entry name" value="YchJ-like_M"/>
</dbReference>
<dbReference type="SUPFAM" id="SSF103642">
    <property type="entry name" value="Sec-C motif"/>
    <property type="match status" value="1"/>
</dbReference>
<dbReference type="PANTHER" id="PTHR33747:SF1">
    <property type="entry name" value="ADENYLATE CYCLASE-ASSOCIATED CAP C-TERMINAL DOMAIN-CONTAINING PROTEIN"/>
    <property type="match status" value="1"/>
</dbReference>
<proteinExistence type="predicted"/>
<dbReference type="EMBL" id="JAFEUM010000003">
    <property type="protein sequence ID" value="MBM7036862.1"/>
    <property type="molecule type" value="Genomic_DNA"/>
</dbReference>
<organism evidence="2 3">
    <name type="scientific">Vibrio ulleungensis</name>
    <dbReference type="NCBI Taxonomy" id="2807619"/>
    <lineage>
        <taxon>Bacteria</taxon>
        <taxon>Pseudomonadati</taxon>
        <taxon>Pseudomonadota</taxon>
        <taxon>Gammaproteobacteria</taxon>
        <taxon>Vibrionales</taxon>
        <taxon>Vibrionaceae</taxon>
        <taxon>Vibrio</taxon>
    </lineage>
</organism>
<dbReference type="PANTHER" id="PTHR33747">
    <property type="entry name" value="UPF0225 PROTEIN SCO1677"/>
    <property type="match status" value="1"/>
</dbReference>
<dbReference type="InterPro" id="IPR032710">
    <property type="entry name" value="NTF2-like_dom_sf"/>
</dbReference>
<dbReference type="NCBIfam" id="NF002592">
    <property type="entry name" value="PRK02250.1"/>
    <property type="match status" value="1"/>
</dbReference>
<feature type="domain" description="YchJ-like middle NTF2-like" evidence="1">
    <location>
        <begin position="30"/>
        <end position="128"/>
    </location>
</feature>
<dbReference type="Pfam" id="PF17775">
    <property type="entry name" value="YchJ_M-like"/>
    <property type="match status" value="1"/>
</dbReference>
<reference evidence="2 3" key="1">
    <citation type="submission" date="2021-02" db="EMBL/GenBank/DDBJ databases">
        <authorList>
            <person name="Park J.-S."/>
        </authorList>
    </citation>
    <scope>NUCLEOTIDE SEQUENCE [LARGE SCALE GENOMIC DNA]</scope>
    <source>
        <strain evidence="2 3">188UL20-2</strain>
    </source>
</reference>
<evidence type="ECO:0000313" key="3">
    <source>
        <dbReference type="Proteomes" id="UP000809621"/>
    </source>
</evidence>
<sequence length="160" mass="18375">MHNTHCPCKSGLAYANCCQPIHINHSAADTPEKLMRSRYSAHYLKLVDYVVATYHPDCNAEQQREQIAESVSLDWCHLDVISSAMSPQDSSVGFVEFRAQYIENDTLYSMQELSRFIFHDGLWFYRDGTFDDHVQLAPVKIKRNDQCPCQSGKKYKKCCG</sequence>
<accession>A0ABS2HK13</accession>
<dbReference type="Pfam" id="PF02810">
    <property type="entry name" value="SEC-C"/>
    <property type="match status" value="2"/>
</dbReference>
<dbReference type="Proteomes" id="UP000809621">
    <property type="component" value="Unassembled WGS sequence"/>
</dbReference>
<dbReference type="InterPro" id="IPR004027">
    <property type="entry name" value="SEC_C_motif"/>
</dbReference>
<keyword evidence="3" id="KW-1185">Reference proteome</keyword>